<accession>A0ABV9Q0G5</accession>
<feature type="domain" description="SLH" evidence="3">
    <location>
        <begin position="116"/>
        <end position="179"/>
    </location>
</feature>
<feature type="compositionally biased region" description="Gly residues" evidence="1">
    <location>
        <begin position="49"/>
        <end position="62"/>
    </location>
</feature>
<evidence type="ECO:0000259" key="3">
    <source>
        <dbReference type="PROSITE" id="PS51272"/>
    </source>
</evidence>
<gene>
    <name evidence="4" type="ORF">ACFO8Q_11605</name>
</gene>
<evidence type="ECO:0000256" key="2">
    <source>
        <dbReference type="SAM" id="SignalP"/>
    </source>
</evidence>
<organism evidence="4 5">
    <name type="scientific">Effusibacillus consociatus</name>
    <dbReference type="NCBI Taxonomy" id="1117041"/>
    <lineage>
        <taxon>Bacteria</taxon>
        <taxon>Bacillati</taxon>
        <taxon>Bacillota</taxon>
        <taxon>Bacilli</taxon>
        <taxon>Bacillales</taxon>
        <taxon>Alicyclobacillaceae</taxon>
        <taxon>Effusibacillus</taxon>
    </lineage>
</organism>
<dbReference type="PANTHER" id="PTHR43308:SF5">
    <property type="entry name" value="S-LAYER PROTEIN _ PEPTIDOGLYCAN ENDO-BETA-N-ACETYLGLUCOSAMINIDASE"/>
    <property type="match status" value="1"/>
</dbReference>
<feature type="signal peptide" evidence="2">
    <location>
        <begin position="1"/>
        <end position="31"/>
    </location>
</feature>
<dbReference type="RefSeq" id="WP_380025919.1">
    <property type="nucleotide sequence ID" value="NZ_JBHSHC010000096.1"/>
</dbReference>
<dbReference type="InterPro" id="IPR051465">
    <property type="entry name" value="Cell_Envelope_Struct_Comp"/>
</dbReference>
<sequence length="287" mass="31476">MFRSMKTVSSTLACATLLVCTMLLPASVSQAQTPSLQNLIPPQFTQESGGSGEVGGDVGGSIGPLPGHLPGEESEIHQPFMVGFPDGKFYPERSFSRAEAATVVAKVKKLKYDAPLEKPYQDVSSNHWAYRYITSVTKAGYMKGYPDGTFHPDEPISRAELVALVLEVRGIEPMPGQTGFSDTGHHWAADMIATARSLGFVSGMGDNKFMPDDATERQVAARMFCVAFQRGPLADGEVPVKQHFSDVKKDHWSFPWVEEAAVEAHESIRTGTEECLVKYRPELTERY</sequence>
<dbReference type="Proteomes" id="UP001596002">
    <property type="component" value="Unassembled WGS sequence"/>
</dbReference>
<keyword evidence="2" id="KW-0732">Signal</keyword>
<proteinExistence type="predicted"/>
<dbReference type="PANTHER" id="PTHR43308">
    <property type="entry name" value="OUTER MEMBRANE PROTEIN ALPHA-RELATED"/>
    <property type="match status" value="1"/>
</dbReference>
<feature type="region of interest" description="Disordered" evidence="1">
    <location>
        <begin position="42"/>
        <end position="70"/>
    </location>
</feature>
<dbReference type="Pfam" id="PF00395">
    <property type="entry name" value="SLH"/>
    <property type="match status" value="3"/>
</dbReference>
<feature type="domain" description="SLH" evidence="3">
    <location>
        <begin position="180"/>
        <end position="238"/>
    </location>
</feature>
<feature type="chain" id="PRO_5045220372" evidence="2">
    <location>
        <begin position="32"/>
        <end position="287"/>
    </location>
</feature>
<evidence type="ECO:0000313" key="4">
    <source>
        <dbReference type="EMBL" id="MFC4767996.1"/>
    </source>
</evidence>
<reference evidence="5" key="1">
    <citation type="journal article" date="2019" name="Int. J. Syst. Evol. Microbiol.">
        <title>The Global Catalogue of Microorganisms (GCM) 10K type strain sequencing project: providing services to taxonomists for standard genome sequencing and annotation.</title>
        <authorList>
            <consortium name="The Broad Institute Genomics Platform"/>
            <consortium name="The Broad Institute Genome Sequencing Center for Infectious Disease"/>
            <person name="Wu L."/>
            <person name="Ma J."/>
        </authorList>
    </citation>
    <scope>NUCLEOTIDE SEQUENCE [LARGE SCALE GENOMIC DNA]</scope>
    <source>
        <strain evidence="5">WYCCWR 12678</strain>
    </source>
</reference>
<dbReference type="InterPro" id="IPR001119">
    <property type="entry name" value="SLH_dom"/>
</dbReference>
<evidence type="ECO:0000313" key="5">
    <source>
        <dbReference type="Proteomes" id="UP001596002"/>
    </source>
</evidence>
<protein>
    <submittedName>
        <fullName evidence="4">S-layer homology domain-containing protein</fullName>
    </submittedName>
</protein>
<dbReference type="PROSITE" id="PS51272">
    <property type="entry name" value="SLH"/>
    <property type="match status" value="2"/>
</dbReference>
<evidence type="ECO:0000256" key="1">
    <source>
        <dbReference type="SAM" id="MobiDB-lite"/>
    </source>
</evidence>
<name>A0ABV9Q0G5_9BACL</name>
<keyword evidence="5" id="KW-1185">Reference proteome</keyword>
<dbReference type="EMBL" id="JBHSHC010000096">
    <property type="protein sequence ID" value="MFC4767996.1"/>
    <property type="molecule type" value="Genomic_DNA"/>
</dbReference>
<comment type="caution">
    <text evidence="4">The sequence shown here is derived from an EMBL/GenBank/DDBJ whole genome shotgun (WGS) entry which is preliminary data.</text>
</comment>